<feature type="region of interest" description="Disordered" evidence="1">
    <location>
        <begin position="1"/>
        <end position="20"/>
    </location>
</feature>
<dbReference type="SUPFAM" id="SSF47986">
    <property type="entry name" value="DEATH domain"/>
    <property type="match status" value="1"/>
</dbReference>
<reference evidence="3" key="2">
    <citation type="submission" date="2025-09" db="UniProtKB">
        <authorList>
            <consortium name="Ensembl"/>
        </authorList>
    </citation>
    <scope>IDENTIFICATION</scope>
</reference>
<dbReference type="InterPro" id="IPR000488">
    <property type="entry name" value="Death_dom"/>
</dbReference>
<sequence>MPLSNSQHALPSANQSADSSSTWSDWYWLWYTTHRCVSGVVRKMYHRLKQFRVRFLALQRKNDPEQVLLQCLPLDRAESRLVSLSEQYEGPQPSELCVLLKGEQFFAGFERGIDINADRPDCKDGRLSFTFYSHLKHIKEVHVCPTHPQQGTVRGQVSFYRGEVPSDEEAASKRKGHDNQWMATLPLRISNADCDGSISGELNLGDPESGYLTLTNLLPISLRINQEWQNIGINLGISYDQLERIRNQHRDFGAQVLAMLFHWARGQQGAGPGAVQRLMKALVDSGRRDLAEEVEDIVTLGKRKYEESLKRVGLETAASSADPQLTHSHCAANIMTYKLPAPALDSSHRMVTGSQSSCLNDVCLSLLHLCSSQCPADVFYL</sequence>
<name>A0A9J7WYN5_CYPCA</name>
<evidence type="ECO:0000259" key="2">
    <source>
        <dbReference type="PROSITE" id="PS50017"/>
    </source>
</evidence>
<accession>A0A9J7WYN5</accession>
<proteinExistence type="predicted"/>
<dbReference type="GO" id="GO:0007165">
    <property type="term" value="P:signal transduction"/>
    <property type="evidence" value="ECO:0007669"/>
    <property type="project" value="InterPro"/>
</dbReference>
<feature type="domain" description="Death" evidence="2">
    <location>
        <begin position="227"/>
        <end position="298"/>
    </location>
</feature>
<protein>
    <submittedName>
        <fullName evidence="3">P53-induced death domain protein 1</fullName>
    </submittedName>
</protein>
<dbReference type="Proteomes" id="UP001108240">
    <property type="component" value="Unplaced"/>
</dbReference>
<dbReference type="PROSITE" id="PS50017">
    <property type="entry name" value="DEATH_DOMAIN"/>
    <property type="match status" value="1"/>
</dbReference>
<dbReference type="Gene3D" id="1.10.533.10">
    <property type="entry name" value="Death Domain, Fas"/>
    <property type="match status" value="1"/>
</dbReference>
<dbReference type="GeneTree" id="ENSGT00940000166188"/>
<organism evidence="3 4">
    <name type="scientific">Cyprinus carpio carpio</name>
    <dbReference type="NCBI Taxonomy" id="630221"/>
    <lineage>
        <taxon>Eukaryota</taxon>
        <taxon>Metazoa</taxon>
        <taxon>Chordata</taxon>
        <taxon>Craniata</taxon>
        <taxon>Vertebrata</taxon>
        <taxon>Euteleostomi</taxon>
        <taxon>Actinopterygii</taxon>
        <taxon>Neopterygii</taxon>
        <taxon>Teleostei</taxon>
        <taxon>Ostariophysi</taxon>
        <taxon>Cypriniformes</taxon>
        <taxon>Cyprinidae</taxon>
        <taxon>Cyprininae</taxon>
        <taxon>Cyprinus</taxon>
    </lineage>
</organism>
<reference evidence="3" key="1">
    <citation type="submission" date="2025-08" db="UniProtKB">
        <authorList>
            <consortium name="Ensembl"/>
        </authorList>
    </citation>
    <scope>IDENTIFICATION</scope>
</reference>
<dbReference type="Ensembl" id="ENSCCRT00000203707.1">
    <property type="protein sequence ID" value="ENSCCRP00000099873.1"/>
    <property type="gene ID" value="ENSCCRG00000073547.1"/>
</dbReference>
<dbReference type="AlphaFoldDB" id="A0A9J7WYN5"/>
<dbReference type="InterPro" id="IPR011029">
    <property type="entry name" value="DEATH-like_dom_sf"/>
</dbReference>
<evidence type="ECO:0000313" key="4">
    <source>
        <dbReference type="Proteomes" id="UP001108240"/>
    </source>
</evidence>
<dbReference type="FunFam" id="1.10.533.10:FF:000088">
    <property type="entry name" value="P53-induced death domain protein 1"/>
    <property type="match status" value="1"/>
</dbReference>
<dbReference type="Pfam" id="PF00531">
    <property type="entry name" value="Death"/>
    <property type="match status" value="1"/>
</dbReference>
<evidence type="ECO:0000256" key="1">
    <source>
        <dbReference type="SAM" id="MobiDB-lite"/>
    </source>
</evidence>
<evidence type="ECO:0000313" key="3">
    <source>
        <dbReference type="Ensembl" id="ENSCCRP00000099873.1"/>
    </source>
</evidence>
<keyword evidence="4" id="KW-1185">Reference proteome</keyword>